<dbReference type="Pfam" id="PF09420">
    <property type="entry name" value="Nop16"/>
    <property type="match status" value="1"/>
</dbReference>
<dbReference type="AlphaFoldDB" id="A0A364KM45"/>
<evidence type="ECO:0000256" key="4">
    <source>
        <dbReference type="ARBA" id="ARBA00011187"/>
    </source>
</evidence>
<dbReference type="GO" id="GO:1990904">
    <property type="term" value="C:ribonucleoprotein complex"/>
    <property type="evidence" value="ECO:0007669"/>
    <property type="project" value="UniProtKB-KW"/>
</dbReference>
<name>A0A364KM45_TALAM</name>
<evidence type="ECO:0000256" key="3">
    <source>
        <dbReference type="ARBA" id="ARBA00008479"/>
    </source>
</evidence>
<dbReference type="GO" id="GO:0042273">
    <property type="term" value="P:ribosomal large subunit biogenesis"/>
    <property type="evidence" value="ECO:0007669"/>
    <property type="project" value="TreeGrafter"/>
</dbReference>
<evidence type="ECO:0000313" key="8">
    <source>
        <dbReference type="EMBL" id="RAO64624.1"/>
    </source>
</evidence>
<evidence type="ECO:0000256" key="2">
    <source>
        <dbReference type="ARBA" id="ARBA00004604"/>
    </source>
</evidence>
<dbReference type="GO" id="GO:0005730">
    <property type="term" value="C:nucleolus"/>
    <property type="evidence" value="ECO:0007669"/>
    <property type="project" value="UniProtKB-SubCell"/>
</dbReference>
<sequence>MGRELQKRKNRAKVPKLKKKRKLLRNGDKKINVLGNQLIADNWNKNETLIQNYRRLGLTTRLNAPTGGVEKPHGVDAVTADKLTSDTLHITGNTAAAPNGTTLFDPEEVQVERDPDTGKILRVISGRNEEEADVIEVAGQKVKRSNPLSDPINDIENGISSLHKKAGLGTSSTSASEFVRQLEMRALREEEAVKKRRPRQQSKREEEWVAKLVARHGDNILAMVRDKKLNPMQQSEGDIRRRVRIYKERRAA</sequence>
<protein>
    <recommendedName>
        <fullName evidence="5">Nucleolar protein 16</fullName>
    </recommendedName>
</protein>
<dbReference type="GeneID" id="63789853"/>
<evidence type="ECO:0000256" key="1">
    <source>
        <dbReference type="ARBA" id="ARBA00002889"/>
    </source>
</evidence>
<dbReference type="EMBL" id="MIKG01000001">
    <property type="protein sequence ID" value="RAO64624.1"/>
    <property type="molecule type" value="Genomic_DNA"/>
</dbReference>
<dbReference type="PANTHER" id="PTHR13243:SF1">
    <property type="entry name" value="NUCLEOLAR PROTEIN 16"/>
    <property type="match status" value="1"/>
</dbReference>
<dbReference type="RefSeq" id="XP_040729141.1">
    <property type="nucleotide sequence ID" value="XM_040878937.1"/>
</dbReference>
<dbReference type="PANTHER" id="PTHR13243">
    <property type="entry name" value="HSPC111 PROTEIN-RELATED"/>
    <property type="match status" value="1"/>
</dbReference>
<gene>
    <name evidence="8" type="ORF">BHQ10_000636</name>
</gene>
<accession>A0A364KM45</accession>
<comment type="subunit">
    <text evidence="4">Component of the pre-66S ribosomal particle.</text>
</comment>
<proteinExistence type="inferred from homology"/>
<dbReference type="OrthoDB" id="285729at2759"/>
<comment type="similarity">
    <text evidence="3">Belongs to the NOP16 family.</text>
</comment>
<comment type="subcellular location">
    <subcellularLocation>
        <location evidence="2">Nucleus</location>
        <location evidence="2">Nucleolus</location>
    </subcellularLocation>
</comment>
<dbReference type="InterPro" id="IPR019002">
    <property type="entry name" value="Ribosome_biogenesis_Nop16"/>
</dbReference>
<evidence type="ECO:0000313" key="9">
    <source>
        <dbReference type="Proteomes" id="UP000249363"/>
    </source>
</evidence>
<organism evidence="8 9">
    <name type="scientific">Talaromyces amestolkiae</name>
    <dbReference type="NCBI Taxonomy" id="1196081"/>
    <lineage>
        <taxon>Eukaryota</taxon>
        <taxon>Fungi</taxon>
        <taxon>Dikarya</taxon>
        <taxon>Ascomycota</taxon>
        <taxon>Pezizomycotina</taxon>
        <taxon>Eurotiomycetes</taxon>
        <taxon>Eurotiomycetidae</taxon>
        <taxon>Eurotiales</taxon>
        <taxon>Trichocomaceae</taxon>
        <taxon>Talaromyces</taxon>
        <taxon>Talaromyces sect. Talaromyces</taxon>
    </lineage>
</organism>
<reference evidence="8 9" key="1">
    <citation type="journal article" date="2017" name="Biotechnol. Biofuels">
        <title>Differential beta-glucosidase expression as a function of carbon source availability in Talaromyces amestolkiae: a genomic and proteomic approach.</title>
        <authorList>
            <person name="de Eugenio L.I."/>
            <person name="Mendez-Liter J.A."/>
            <person name="Nieto-Dominguez M."/>
            <person name="Alonso L."/>
            <person name="Gil-Munoz J."/>
            <person name="Barriuso J."/>
            <person name="Prieto A."/>
            <person name="Martinez M.J."/>
        </authorList>
    </citation>
    <scope>NUCLEOTIDE SEQUENCE [LARGE SCALE GENOMIC DNA]</scope>
    <source>
        <strain evidence="8 9">CIB</strain>
    </source>
</reference>
<keyword evidence="9" id="KW-1185">Reference proteome</keyword>
<evidence type="ECO:0000256" key="6">
    <source>
        <dbReference type="ARBA" id="ARBA00023242"/>
    </source>
</evidence>
<dbReference type="Proteomes" id="UP000249363">
    <property type="component" value="Unassembled WGS sequence"/>
</dbReference>
<evidence type="ECO:0000256" key="7">
    <source>
        <dbReference type="ARBA" id="ARBA00023274"/>
    </source>
</evidence>
<keyword evidence="7" id="KW-0687">Ribonucleoprotein</keyword>
<keyword evidence="6" id="KW-0539">Nucleus</keyword>
<evidence type="ECO:0000256" key="5">
    <source>
        <dbReference type="ARBA" id="ARBA00015522"/>
    </source>
</evidence>
<dbReference type="STRING" id="1196081.A0A364KM45"/>
<comment type="caution">
    <text evidence="8">The sequence shown here is derived from an EMBL/GenBank/DDBJ whole genome shotgun (WGS) entry which is preliminary data.</text>
</comment>
<comment type="function">
    <text evidence="1">Involved in the biogenesis of the 60S ribosomal subunit.</text>
</comment>